<comment type="similarity">
    <text evidence="2 9">Belongs to the glycosyl hydrolase 8 (cellulase D) family.</text>
</comment>
<proteinExistence type="inferred from homology"/>
<protein>
    <recommendedName>
        <fullName evidence="9">Glucanase</fullName>
        <ecNumber evidence="9">3.2.1.-</ecNumber>
    </recommendedName>
</protein>
<keyword evidence="14" id="KW-1185">Reference proteome</keyword>
<dbReference type="OrthoDB" id="9766708at2"/>
<comment type="catalytic activity">
    <reaction evidence="1">
        <text>Endohydrolysis of (1-&gt;4)-beta-D-glucosidic linkages in cellulose, lichenin and cereal beta-D-glucans.</text>
        <dbReference type="EC" id="3.2.1.4"/>
    </reaction>
</comment>
<evidence type="ECO:0000313" key="12">
    <source>
        <dbReference type="EMBL" id="MFD3225980.1"/>
    </source>
</evidence>
<dbReference type="eggNOG" id="COG3405">
    <property type="taxonomic scope" value="Bacteria"/>
</dbReference>
<dbReference type="HOGENOM" id="CLU_037297_1_0_6"/>
<dbReference type="Pfam" id="PF01270">
    <property type="entry name" value="Glyco_hydro_8"/>
    <property type="match status" value="1"/>
</dbReference>
<keyword evidence="7 9" id="KW-0624">Polysaccharide degradation</keyword>
<reference evidence="13" key="1">
    <citation type="submission" date="2011-01" db="EMBL/GenBank/DDBJ databases">
        <title>Complete sequence of chromosome of Rahnella sp. Y9602.</title>
        <authorList>
            <consortium name="US DOE Joint Genome Institute"/>
            <person name="Lucas S."/>
            <person name="Copeland A."/>
            <person name="Lapidus A."/>
            <person name="Cheng J.-F."/>
            <person name="Goodwin L."/>
            <person name="Pitluck S."/>
            <person name="Lu M."/>
            <person name="Detter J.C."/>
            <person name="Han C."/>
            <person name="Tapia R."/>
            <person name="Land M."/>
            <person name="Hauser L."/>
            <person name="Kyrpides N."/>
            <person name="Ivanova N."/>
            <person name="Ovchinnikova G."/>
            <person name="Pagani I."/>
            <person name="Sobecky P.A."/>
            <person name="Martinez R.J."/>
            <person name="Woyke T."/>
        </authorList>
    </citation>
    <scope>NUCLEOTIDE SEQUENCE [LARGE SCALE GENOMIC DNA]</scope>
    <source>
        <strain evidence="13">Y9602</strain>
    </source>
</reference>
<dbReference type="Proteomes" id="UP000007257">
    <property type="component" value="Chromosome"/>
</dbReference>
<dbReference type="GO" id="GO:0008810">
    <property type="term" value="F:cellulase activity"/>
    <property type="evidence" value="ECO:0007669"/>
    <property type="project" value="UniProtKB-EC"/>
</dbReference>
<keyword evidence="3 10" id="KW-0732">Signal</keyword>
<dbReference type="KEGG" id="rah:Rahaq_0102"/>
<dbReference type="InterPro" id="IPR008928">
    <property type="entry name" value="6-hairpin_glycosidase_sf"/>
</dbReference>
<evidence type="ECO:0000256" key="7">
    <source>
        <dbReference type="ARBA" id="ARBA00023326"/>
    </source>
</evidence>
<evidence type="ECO:0000256" key="10">
    <source>
        <dbReference type="SAM" id="SignalP"/>
    </source>
</evidence>
<dbReference type="Gene3D" id="1.50.10.10">
    <property type="match status" value="1"/>
</dbReference>
<feature type="chain" id="PRO_5002608690" description="Glucanase" evidence="10">
    <location>
        <begin position="27"/>
        <end position="337"/>
    </location>
</feature>
<organism evidence="11 13">
    <name type="scientific">Rahnella sp. (strain Y9602)</name>
    <dbReference type="NCBI Taxonomy" id="2703885"/>
    <lineage>
        <taxon>Bacteria</taxon>
        <taxon>Pseudomonadati</taxon>
        <taxon>Pseudomonadota</taxon>
        <taxon>Gammaproteobacteria</taxon>
        <taxon>Enterobacterales</taxon>
        <taxon>Yersiniaceae</taxon>
        <taxon>Rahnella</taxon>
    </lineage>
</organism>
<evidence type="ECO:0000256" key="4">
    <source>
        <dbReference type="ARBA" id="ARBA00022801"/>
    </source>
</evidence>
<dbReference type="GO" id="GO:0030245">
    <property type="term" value="P:cellulose catabolic process"/>
    <property type="evidence" value="ECO:0007669"/>
    <property type="project" value="UniProtKB-KW"/>
</dbReference>
<dbReference type="RefSeq" id="WP_013573452.1">
    <property type="nucleotide sequence ID" value="NC_015061.1"/>
</dbReference>
<dbReference type="Proteomes" id="UP001598201">
    <property type="component" value="Unassembled WGS sequence"/>
</dbReference>
<dbReference type="SUPFAM" id="SSF48208">
    <property type="entry name" value="Six-hairpin glycosidases"/>
    <property type="match status" value="1"/>
</dbReference>
<evidence type="ECO:0000256" key="3">
    <source>
        <dbReference type="ARBA" id="ARBA00022729"/>
    </source>
</evidence>
<evidence type="ECO:0000313" key="13">
    <source>
        <dbReference type="Proteomes" id="UP000007257"/>
    </source>
</evidence>
<evidence type="ECO:0000313" key="14">
    <source>
        <dbReference type="Proteomes" id="UP001598201"/>
    </source>
</evidence>
<reference evidence="11 13" key="2">
    <citation type="journal article" date="2012" name="J. Bacteriol.">
        <title>Complete Genome Sequence of Rahnella sp. Strain Y9602, a Gammaproteobacterium Isolate from Metal- and Radionuclide-Contaminated Soil.</title>
        <authorList>
            <person name="Martinez R.J."/>
            <person name="Bruce D."/>
            <person name="Detter C."/>
            <person name="Goodwin L.A."/>
            <person name="Han J."/>
            <person name="Han C.S."/>
            <person name="Held B."/>
            <person name="Land M.L."/>
            <person name="Mikhailova N."/>
            <person name="Nolan M."/>
            <person name="Pennacchio L."/>
            <person name="Pitluck S."/>
            <person name="Tapia R."/>
            <person name="Woyke T."/>
            <person name="Sobecky P.A."/>
        </authorList>
    </citation>
    <scope>NUCLEOTIDE SEQUENCE [LARGE SCALE GENOMIC DNA]</scope>
    <source>
        <strain evidence="11 13">Y9602</strain>
    </source>
</reference>
<dbReference type="PROSITE" id="PS00812">
    <property type="entry name" value="GLYCOSYL_HYDROL_F8"/>
    <property type="match status" value="1"/>
</dbReference>
<gene>
    <name evidence="11" type="ordered locus">Rahaq_0102</name>
    <name evidence="12" type="ORF">ACFPK4_20745</name>
</gene>
<evidence type="ECO:0000256" key="2">
    <source>
        <dbReference type="ARBA" id="ARBA00009209"/>
    </source>
</evidence>
<keyword evidence="5" id="KW-0136">Cellulose degradation</keyword>
<evidence type="ECO:0000256" key="9">
    <source>
        <dbReference type="RuleBase" id="RU361167"/>
    </source>
</evidence>
<reference evidence="12 14" key="3">
    <citation type="submission" date="2024-09" db="EMBL/GenBank/DDBJ databases">
        <title>Genomes of Rahnella.</title>
        <authorList>
            <person name="Mnguni F.C."/>
            <person name="Shin G.Y."/>
            <person name="Coutinho T."/>
        </authorList>
    </citation>
    <scope>NUCLEOTIDE SEQUENCE [LARGE SCALE GENOMIC DNA]</scope>
    <source>
        <strain evidence="12 14">20WA0057</strain>
    </source>
</reference>
<dbReference type="GeneID" id="95419170"/>
<keyword evidence="6 9" id="KW-0326">Glycosidase</keyword>
<dbReference type="InterPro" id="IPR002037">
    <property type="entry name" value="Glyco_hydro_8"/>
</dbReference>
<evidence type="ECO:0000256" key="1">
    <source>
        <dbReference type="ARBA" id="ARBA00000966"/>
    </source>
</evidence>
<evidence type="ECO:0000256" key="8">
    <source>
        <dbReference type="PROSITE-ProRule" id="PRU10058"/>
    </source>
</evidence>
<dbReference type="EMBL" id="CP002505">
    <property type="protein sequence ID" value="ADW71734.1"/>
    <property type="molecule type" value="Genomic_DNA"/>
</dbReference>
<name>A0A0H3F737_RAHSY</name>
<sequence length="337" mass="38140" precursor="true">MSLFRRYSLVLWFGLIFAFFSSAVMAQDAGWSAYKSRFLMPDGRIIDTANKNVSHTEGQGFSMLLAVFNDDQATFDKLWQWANTTLYRKDIGLYSWRYDPNSTPHVADINNASDGDTLMAWALLLAGDKWNDSRYTKASEKLQTALIKYNVIDYAGYKVMLPGVKGFNQTSNVTVNPSYFIFPAWQAFYAHSHLKVWKDLDESSTAMLSKMAFGDFRLPTDWVDMQADGTLKPASRWPTRFSYDAVRIPLYLGWAHPGSPQLAPFILWWQKSPRDATPAWIDVMTGTKAGYNMSPGLLAVRDFTMANAGAISPNLAPKDDYYSSTLQLLSWWASHKG</sequence>
<dbReference type="PRINTS" id="PR00735">
    <property type="entry name" value="GLHYDRLASE8"/>
</dbReference>
<dbReference type="EC" id="3.2.1.-" evidence="9"/>
<dbReference type="InterPro" id="IPR012341">
    <property type="entry name" value="6hp_glycosidase-like_sf"/>
</dbReference>
<keyword evidence="4 9" id="KW-0378">Hydrolase</keyword>
<feature type="signal peptide" evidence="10">
    <location>
        <begin position="1"/>
        <end position="26"/>
    </location>
</feature>
<dbReference type="AlphaFoldDB" id="A0A0H3F737"/>
<accession>A0A0H3F737</accession>
<dbReference type="EMBL" id="JBHUCJ010000067">
    <property type="protein sequence ID" value="MFD3225980.1"/>
    <property type="molecule type" value="Genomic_DNA"/>
</dbReference>
<keyword evidence="7 9" id="KW-0119">Carbohydrate metabolism</keyword>
<feature type="active site" description="Nucleophile" evidence="8">
    <location>
        <position position="114"/>
    </location>
</feature>
<evidence type="ECO:0000256" key="5">
    <source>
        <dbReference type="ARBA" id="ARBA00023001"/>
    </source>
</evidence>
<evidence type="ECO:0000313" key="11">
    <source>
        <dbReference type="EMBL" id="ADW71734.1"/>
    </source>
</evidence>
<dbReference type="InterPro" id="IPR019834">
    <property type="entry name" value="Glyco_hydro_8_CS"/>
</dbReference>
<evidence type="ECO:0000256" key="6">
    <source>
        <dbReference type="ARBA" id="ARBA00023295"/>
    </source>
</evidence>